<sequence length="97" mass="10903">MVTVRCNFNCGSSVMINRYTRIDLNDRPSAIVSTCSLVSEMRSGIMPELEGECFDPNTCCDAREREMIAAIKDCLRPVQAPASLYERLQECIDCLCE</sequence>
<dbReference type="HOGENOM" id="CLU_2340618_0_0_11"/>
<proteinExistence type="predicted"/>
<evidence type="ECO:0000313" key="1">
    <source>
        <dbReference type="EMBL" id="ERH30443.1"/>
    </source>
</evidence>
<accession>U1SET1</accession>
<dbReference type="PATRIC" id="fig|1321816.3.peg.943"/>
<name>U1SET1_9BIFI</name>
<organism evidence="1 2">
    <name type="scientific">Alloscardovia omnicolens F0580</name>
    <dbReference type="NCBI Taxonomy" id="1321816"/>
    <lineage>
        <taxon>Bacteria</taxon>
        <taxon>Bacillati</taxon>
        <taxon>Actinomycetota</taxon>
        <taxon>Actinomycetes</taxon>
        <taxon>Bifidobacteriales</taxon>
        <taxon>Bifidobacteriaceae</taxon>
        <taxon>Alloscardovia</taxon>
    </lineage>
</organism>
<reference evidence="1 2" key="1">
    <citation type="submission" date="2013-08" db="EMBL/GenBank/DDBJ databases">
        <authorList>
            <person name="Weinstock G."/>
            <person name="Sodergren E."/>
            <person name="Wylie T."/>
            <person name="Fulton L."/>
            <person name="Fulton R."/>
            <person name="Fronick C."/>
            <person name="O'Laughlin M."/>
            <person name="Godfrey J."/>
            <person name="Miner T."/>
            <person name="Herter B."/>
            <person name="Appelbaum E."/>
            <person name="Cordes M."/>
            <person name="Lek S."/>
            <person name="Wollam A."/>
            <person name="Pepin K.H."/>
            <person name="Palsikar V.B."/>
            <person name="Mitreva M."/>
            <person name="Wilson R.K."/>
        </authorList>
    </citation>
    <scope>NUCLEOTIDE SEQUENCE [LARGE SCALE GENOMIC DNA]</scope>
    <source>
        <strain evidence="1 2">F0580</strain>
    </source>
</reference>
<dbReference type="AlphaFoldDB" id="U1SET1"/>
<keyword evidence="2" id="KW-1185">Reference proteome</keyword>
<dbReference type="EMBL" id="AWSI01000033">
    <property type="protein sequence ID" value="ERH30443.1"/>
    <property type="molecule type" value="Genomic_DNA"/>
</dbReference>
<dbReference type="Proteomes" id="UP000016519">
    <property type="component" value="Unassembled WGS sequence"/>
</dbReference>
<evidence type="ECO:0000313" key="2">
    <source>
        <dbReference type="Proteomes" id="UP000016519"/>
    </source>
</evidence>
<comment type="caution">
    <text evidence="1">The sequence shown here is derived from an EMBL/GenBank/DDBJ whole genome shotgun (WGS) entry which is preliminary data.</text>
</comment>
<protein>
    <submittedName>
        <fullName evidence="1">Uncharacterized protein</fullName>
    </submittedName>
</protein>
<gene>
    <name evidence="1" type="ORF">HMPREF9244_01068</name>
</gene>
<dbReference type="STRING" id="419015.HMPREF3214_01062"/>